<accession>A0ABP8NMW1</accession>
<gene>
    <name evidence="1" type="ORF">GCM10023093_25060</name>
</gene>
<organism evidence="1 2">
    <name type="scientific">Nemorincola caseinilytica</name>
    <dbReference type="NCBI Taxonomy" id="2054315"/>
    <lineage>
        <taxon>Bacteria</taxon>
        <taxon>Pseudomonadati</taxon>
        <taxon>Bacteroidota</taxon>
        <taxon>Chitinophagia</taxon>
        <taxon>Chitinophagales</taxon>
        <taxon>Chitinophagaceae</taxon>
        <taxon>Nemorincola</taxon>
    </lineage>
</organism>
<dbReference type="Proteomes" id="UP001500067">
    <property type="component" value="Unassembled WGS sequence"/>
</dbReference>
<keyword evidence="2" id="KW-1185">Reference proteome</keyword>
<dbReference type="EMBL" id="BAABFA010000018">
    <property type="protein sequence ID" value="GAA4468092.1"/>
    <property type="molecule type" value="Genomic_DNA"/>
</dbReference>
<comment type="caution">
    <text evidence="1">The sequence shown here is derived from an EMBL/GenBank/DDBJ whole genome shotgun (WGS) entry which is preliminary data.</text>
</comment>
<name>A0ABP8NMW1_9BACT</name>
<sequence>MDYLRHKKTFHLCSFELDCSGCYNCHYQKYTVRIKNVVDKKITGVYYTYYSESRNRLVTKEGEIIGGVMDPGQIGHITMCMPNGKHWAISKIVYDDESSQSFVVNDRLDQFVQEPDECDCNKQPNNFPDPNIGRTK</sequence>
<proteinExistence type="predicted"/>
<evidence type="ECO:0000313" key="1">
    <source>
        <dbReference type="EMBL" id="GAA4468092.1"/>
    </source>
</evidence>
<evidence type="ECO:0000313" key="2">
    <source>
        <dbReference type="Proteomes" id="UP001500067"/>
    </source>
</evidence>
<protein>
    <submittedName>
        <fullName evidence="1">Uncharacterized protein</fullName>
    </submittedName>
</protein>
<reference evidence="2" key="1">
    <citation type="journal article" date="2019" name="Int. J. Syst. Evol. Microbiol.">
        <title>The Global Catalogue of Microorganisms (GCM) 10K type strain sequencing project: providing services to taxonomists for standard genome sequencing and annotation.</title>
        <authorList>
            <consortium name="The Broad Institute Genomics Platform"/>
            <consortium name="The Broad Institute Genome Sequencing Center for Infectious Disease"/>
            <person name="Wu L."/>
            <person name="Ma J."/>
        </authorList>
    </citation>
    <scope>NUCLEOTIDE SEQUENCE [LARGE SCALE GENOMIC DNA]</scope>
    <source>
        <strain evidence="2">JCM 32105</strain>
    </source>
</reference>